<dbReference type="InterPro" id="IPR001245">
    <property type="entry name" value="Ser-Thr/Tyr_kinase_cat_dom"/>
</dbReference>
<dbReference type="Gene3D" id="3.30.200.20">
    <property type="entry name" value="Phosphorylase Kinase, domain 1"/>
    <property type="match status" value="1"/>
</dbReference>
<dbReference type="PANTHER" id="PTHR48007:SF77">
    <property type="entry name" value="PROTEIN KINASE DOMAIN-CONTAINING PROTEIN"/>
    <property type="match status" value="1"/>
</dbReference>
<keyword evidence="5" id="KW-1133">Transmembrane helix</keyword>
<dbReference type="Proteomes" id="UP001634007">
    <property type="component" value="Unassembled WGS sequence"/>
</dbReference>
<dbReference type="PANTHER" id="PTHR48007">
    <property type="entry name" value="LEUCINE-RICH REPEAT RECEPTOR-LIKE PROTEIN KINASE PXC1"/>
    <property type="match status" value="1"/>
</dbReference>
<keyword evidence="3" id="KW-0812">Transmembrane</keyword>
<evidence type="ECO:0000259" key="7">
    <source>
        <dbReference type="PROSITE" id="PS50011"/>
    </source>
</evidence>
<name>A0ABD3K4T3_EUCGL</name>
<keyword evidence="6" id="KW-0472">Membrane</keyword>
<evidence type="ECO:0000313" key="8">
    <source>
        <dbReference type="EMBL" id="KAL3733373.1"/>
    </source>
</evidence>
<dbReference type="PROSITE" id="PS50011">
    <property type="entry name" value="PROTEIN_KINASE_DOM"/>
    <property type="match status" value="1"/>
</dbReference>
<evidence type="ECO:0000256" key="5">
    <source>
        <dbReference type="ARBA" id="ARBA00022989"/>
    </source>
</evidence>
<proteinExistence type="predicted"/>
<keyword evidence="4" id="KW-0677">Repeat</keyword>
<protein>
    <recommendedName>
        <fullName evidence="7">Protein kinase domain-containing protein</fullName>
    </recommendedName>
</protein>
<comment type="subcellular location">
    <subcellularLocation>
        <location evidence="1">Membrane</location>
    </subcellularLocation>
</comment>
<dbReference type="InterPro" id="IPR000719">
    <property type="entry name" value="Prot_kinase_dom"/>
</dbReference>
<dbReference type="GO" id="GO:0016020">
    <property type="term" value="C:membrane"/>
    <property type="evidence" value="ECO:0007669"/>
    <property type="project" value="UniProtKB-SubCell"/>
</dbReference>
<accession>A0ABD3K4T3</accession>
<dbReference type="Pfam" id="PF00560">
    <property type="entry name" value="LRR_1"/>
    <property type="match status" value="2"/>
</dbReference>
<feature type="domain" description="Protein kinase" evidence="7">
    <location>
        <begin position="295"/>
        <end position="558"/>
    </location>
</feature>
<dbReference type="Gene3D" id="1.10.510.10">
    <property type="entry name" value="Transferase(Phosphotransferase) domain 1"/>
    <property type="match status" value="1"/>
</dbReference>
<dbReference type="InterPro" id="IPR046959">
    <property type="entry name" value="PRK1-6/SRF4-like"/>
</dbReference>
<dbReference type="SUPFAM" id="SSF56112">
    <property type="entry name" value="Protein kinase-like (PK-like)"/>
    <property type="match status" value="1"/>
</dbReference>
<dbReference type="Pfam" id="PF07714">
    <property type="entry name" value="PK_Tyr_Ser-Thr"/>
    <property type="match status" value="1"/>
</dbReference>
<dbReference type="InterPro" id="IPR011009">
    <property type="entry name" value="Kinase-like_dom_sf"/>
</dbReference>
<evidence type="ECO:0000256" key="1">
    <source>
        <dbReference type="ARBA" id="ARBA00004370"/>
    </source>
</evidence>
<dbReference type="InterPro" id="IPR032675">
    <property type="entry name" value="LRR_dom_sf"/>
</dbReference>
<organism evidence="8 9">
    <name type="scientific">Eucalyptus globulus</name>
    <name type="common">Tasmanian blue gum</name>
    <dbReference type="NCBI Taxonomy" id="34317"/>
    <lineage>
        <taxon>Eukaryota</taxon>
        <taxon>Viridiplantae</taxon>
        <taxon>Streptophyta</taxon>
        <taxon>Embryophyta</taxon>
        <taxon>Tracheophyta</taxon>
        <taxon>Spermatophyta</taxon>
        <taxon>Magnoliopsida</taxon>
        <taxon>eudicotyledons</taxon>
        <taxon>Gunneridae</taxon>
        <taxon>Pentapetalae</taxon>
        <taxon>rosids</taxon>
        <taxon>malvids</taxon>
        <taxon>Myrtales</taxon>
        <taxon>Myrtaceae</taxon>
        <taxon>Myrtoideae</taxon>
        <taxon>Eucalypteae</taxon>
        <taxon>Eucalyptus</taxon>
    </lineage>
</organism>
<dbReference type="InterPro" id="IPR001611">
    <property type="entry name" value="Leu-rich_rpt"/>
</dbReference>
<evidence type="ECO:0000313" key="9">
    <source>
        <dbReference type="Proteomes" id="UP001634007"/>
    </source>
</evidence>
<keyword evidence="9" id="KW-1185">Reference proteome</keyword>
<dbReference type="SUPFAM" id="SSF52058">
    <property type="entry name" value="L domain-like"/>
    <property type="match status" value="1"/>
</dbReference>
<dbReference type="AlphaFoldDB" id="A0ABD3K4T3"/>
<dbReference type="EMBL" id="JBJKBG010000006">
    <property type="protein sequence ID" value="KAL3733373.1"/>
    <property type="molecule type" value="Genomic_DNA"/>
</dbReference>
<gene>
    <name evidence="8" type="ORF">ACJRO7_022838</name>
</gene>
<reference evidence="8 9" key="1">
    <citation type="submission" date="2024-11" db="EMBL/GenBank/DDBJ databases">
        <title>Chromosome-level genome assembly of Eucalyptus globulus Labill. provides insights into its genome evolution.</title>
        <authorList>
            <person name="Li X."/>
        </authorList>
    </citation>
    <scope>NUCLEOTIDE SEQUENCE [LARGE SCALE GENOMIC DNA]</scope>
    <source>
        <strain evidence="8">CL2024</strain>
        <tissue evidence="8">Fresh tender leaves</tissue>
    </source>
</reference>
<evidence type="ECO:0000256" key="2">
    <source>
        <dbReference type="ARBA" id="ARBA00022614"/>
    </source>
</evidence>
<evidence type="ECO:0000256" key="4">
    <source>
        <dbReference type="ARBA" id="ARBA00022737"/>
    </source>
</evidence>
<dbReference type="Gene3D" id="3.80.10.10">
    <property type="entry name" value="Ribonuclease Inhibitor"/>
    <property type="match status" value="1"/>
</dbReference>
<evidence type="ECO:0000256" key="6">
    <source>
        <dbReference type="ARBA" id="ARBA00023136"/>
    </source>
</evidence>
<evidence type="ECO:0000256" key="3">
    <source>
        <dbReference type="ARBA" id="ARBA00022692"/>
    </source>
</evidence>
<sequence>MQSSGGFAYLLFSQQLRRIVTVFLLVITITKGELAETKSFLDFIRAVDPKNATGFARDVSLLCPCLANWKGIKCDLEDGRITEIRLEHLSLKGKIDAEPLCELPNLRYLSLANNLVRGNIPDSIENCTSLVTLNLSGNLLSGRLPVALRKLKLLSTVDISNNNFSVIAPSRPKFIPTEHKRLDSHHKQIYVLKSRKLSDTESPEPSGHDSAWFNQWGWCLPLVFGVGLFFLLTWFVGKKAAKLAEEKATLKALSTSPLKVLPLKPPVEEIKPEEGRSELVFFVEEHEAFKLDDLLEAAADLQSQRFCSSLYKVVLKNNITYAVKRLKKPRVSFEDFGKTMRQVGNMKHPNILPLVGFHSTNEDKLLIYKYQSNGSLLNLCEDYIAGKRDFPWKLRLYIAGGIARGLGFIYERTMRRQIIPHGNLKLSNILLGDSLEALISEYGVSKFFDPKGACILASNGYVAPEKCFSEQADVYSFGVIMLELLTGKTVETTRVNLPKWVKSMVREEWTGEVFDKEVSTAAKQWAFPLLNISLRCVADAPDKRPSVAEVIEKIEEVINADRNLLVSASPMPCAESNYKDCCFLHSVIPETWDTPGSNY</sequence>
<keyword evidence="2" id="KW-0433">Leucine-rich repeat</keyword>
<comment type="caution">
    <text evidence="8">The sequence shown here is derived from an EMBL/GenBank/DDBJ whole genome shotgun (WGS) entry which is preliminary data.</text>
</comment>